<dbReference type="STRING" id="48709.A0A1D2NE96"/>
<evidence type="ECO:0000256" key="15">
    <source>
        <dbReference type="ARBA" id="ARBA00023204"/>
    </source>
</evidence>
<evidence type="ECO:0000256" key="7">
    <source>
        <dbReference type="ARBA" id="ARBA00022723"/>
    </source>
</evidence>
<dbReference type="GO" id="GO:0005524">
    <property type="term" value="F:ATP binding"/>
    <property type="evidence" value="ECO:0007669"/>
    <property type="project" value="UniProtKB-KW"/>
</dbReference>
<dbReference type="OMA" id="CRWQFLL"/>
<evidence type="ECO:0000256" key="11">
    <source>
        <dbReference type="ARBA" id="ARBA00022806"/>
    </source>
</evidence>
<evidence type="ECO:0000256" key="20">
    <source>
        <dbReference type="ARBA" id="ARBA00049360"/>
    </source>
</evidence>
<keyword evidence="6" id="KW-0235">DNA replication</keyword>
<comment type="subcellular location">
    <subcellularLocation>
        <location evidence="2">Nucleus</location>
        <location evidence="2">Nucleoplasm</location>
    </subcellularLocation>
</comment>
<dbReference type="InterPro" id="IPR032284">
    <property type="entry name" value="RecQ_Zn-bd"/>
</dbReference>
<feature type="domain" description="Helicase C-terminal" evidence="23">
    <location>
        <begin position="252"/>
        <end position="423"/>
    </location>
</feature>
<evidence type="ECO:0000256" key="8">
    <source>
        <dbReference type="ARBA" id="ARBA00022741"/>
    </source>
</evidence>
<dbReference type="GO" id="GO:0043138">
    <property type="term" value="F:3'-5' DNA helicase activity"/>
    <property type="evidence" value="ECO:0007669"/>
    <property type="project" value="UniProtKB-EC"/>
</dbReference>
<evidence type="ECO:0000256" key="5">
    <source>
        <dbReference type="ARBA" id="ARBA00022618"/>
    </source>
</evidence>
<keyword evidence="5" id="KW-0132">Cell division</keyword>
<comment type="catalytic activity">
    <reaction evidence="20 21">
        <text>ATP + H2O = ADP + phosphate + H(+)</text>
        <dbReference type="Rhea" id="RHEA:13065"/>
        <dbReference type="ChEBI" id="CHEBI:15377"/>
        <dbReference type="ChEBI" id="CHEBI:15378"/>
        <dbReference type="ChEBI" id="CHEBI:30616"/>
        <dbReference type="ChEBI" id="CHEBI:43474"/>
        <dbReference type="ChEBI" id="CHEBI:456216"/>
    </reaction>
</comment>
<evidence type="ECO:0000259" key="22">
    <source>
        <dbReference type="PROSITE" id="PS51192"/>
    </source>
</evidence>
<name>A0A1D2NE96_ORCCI</name>
<comment type="similarity">
    <text evidence="3 21">Belongs to the helicase family. RecQ subfamily.</text>
</comment>
<evidence type="ECO:0000259" key="23">
    <source>
        <dbReference type="PROSITE" id="PS51194"/>
    </source>
</evidence>
<evidence type="ECO:0000256" key="12">
    <source>
        <dbReference type="ARBA" id="ARBA00022833"/>
    </source>
</evidence>
<dbReference type="GO" id="GO:0005654">
    <property type="term" value="C:nucleoplasm"/>
    <property type="evidence" value="ECO:0007669"/>
    <property type="project" value="UniProtKB-SubCell"/>
</dbReference>
<keyword evidence="16" id="KW-0413">Isomerase</keyword>
<keyword evidence="14" id="KW-0238">DNA-binding</keyword>
<proteinExistence type="inferred from homology"/>
<keyword evidence="7" id="KW-0479">Metal-binding</keyword>
<dbReference type="Gene3D" id="6.10.250.3140">
    <property type="match status" value="1"/>
</dbReference>
<keyword evidence="11 21" id="KW-0347">Helicase</keyword>
<dbReference type="PROSITE" id="PS00690">
    <property type="entry name" value="DEAH_ATP_HELICASE"/>
    <property type="match status" value="1"/>
</dbReference>
<evidence type="ECO:0000256" key="16">
    <source>
        <dbReference type="ARBA" id="ARBA00023235"/>
    </source>
</evidence>
<evidence type="ECO:0000256" key="10">
    <source>
        <dbReference type="ARBA" id="ARBA00022801"/>
    </source>
</evidence>
<dbReference type="GO" id="GO:0045934">
    <property type="term" value="P:negative regulation of nucleobase-containing compound metabolic process"/>
    <property type="evidence" value="ECO:0007669"/>
    <property type="project" value="UniProtKB-ARBA"/>
</dbReference>
<gene>
    <name evidence="24" type="ORF">Ocin01_03105</name>
</gene>
<dbReference type="GO" id="GO:0005737">
    <property type="term" value="C:cytoplasm"/>
    <property type="evidence" value="ECO:0007669"/>
    <property type="project" value="TreeGrafter"/>
</dbReference>
<sequence length="632" mass="71582">MLPIKFVRRTSKDGDGKPVAEDGKWKYPHLLPKLKQHFKHDDFRSELQRKAIEAAVQGHKDMFVSMPTGSGKSLIYQFPAVLKDRSFAIVFTPLLALIQDQIEHLRKLKIRAETINSKVSSTERKRIIMDLMAVRPDTKLLYITPEQAATDSFKTMMSKLVEQNKISYFVVDEAHCVSQWGHDFRHDYLKLGDIRVNYKDIPWIALTATASPKVVEDILLQLKLRSPITFKTPCFRSNLYYDVYFRELLDDPFTHLYEFCQASLGEGWQNVKKSERSCGIVYCRTREATDHVAEILTKKGMLTKAYHAGLKTSERELVQDEWMKGEVPVITATISFGMGVDKGSVRFVAHWLPPQSVAGYYQESGRAGRDGKKSFCRIYYSKSERDSVAFLIKQDSAKSKKETQAKAAMEAFEAMVRYCQEPSCRHNFFAKYFGDSKVQNCGPMCDFCTDPKGVEGLVTQFDYADVVRQQIKISALNINGVDEDLYGGGRVGAKRDTLEYDSDGMEKKAKSALSTLIQKEFAKRRGSCEGEFVSAASLFDKELEKTARVRSASATSTKIAGLTIQAREHHLNSLIECLEKNYKKATDLLGDAVNKNMTNADIRDCAVELEYSIFSTKTVVTMYRRGIIVSVS</sequence>
<dbReference type="SUPFAM" id="SSF52540">
    <property type="entry name" value="P-loop containing nucleoside triphosphate hydrolases"/>
    <property type="match status" value="1"/>
</dbReference>
<dbReference type="Pfam" id="PF00271">
    <property type="entry name" value="Helicase_C"/>
    <property type="match status" value="1"/>
</dbReference>
<dbReference type="GO" id="GO:0051301">
    <property type="term" value="P:cell division"/>
    <property type="evidence" value="ECO:0007669"/>
    <property type="project" value="UniProtKB-KW"/>
</dbReference>
<keyword evidence="8 21" id="KW-0547">Nucleotide-binding</keyword>
<comment type="caution">
    <text evidence="24">The sequence shown here is derived from an EMBL/GenBank/DDBJ whole genome shotgun (WGS) entry which is preliminary data.</text>
</comment>
<accession>A0A1D2NE96</accession>
<dbReference type="PROSITE" id="PS51192">
    <property type="entry name" value="HELICASE_ATP_BIND_1"/>
    <property type="match status" value="1"/>
</dbReference>
<comment type="cofactor">
    <cofactor evidence="1">
        <name>Zn(2+)</name>
        <dbReference type="ChEBI" id="CHEBI:29105"/>
    </cofactor>
</comment>
<dbReference type="EC" id="5.6.2.4" evidence="21"/>
<dbReference type="InterPro" id="IPR001650">
    <property type="entry name" value="Helicase_C-like"/>
</dbReference>
<keyword evidence="10 21" id="KW-0378">Hydrolase</keyword>
<dbReference type="Pfam" id="PF00270">
    <property type="entry name" value="DEAD"/>
    <property type="match status" value="1"/>
</dbReference>
<comment type="catalytic activity">
    <reaction evidence="19 21">
        <text>Couples ATP hydrolysis with the unwinding of duplex DNA by translocating in the 3'-5' direction.</text>
        <dbReference type="EC" id="5.6.2.4"/>
    </reaction>
</comment>
<evidence type="ECO:0000256" key="21">
    <source>
        <dbReference type="RuleBase" id="RU364117"/>
    </source>
</evidence>
<evidence type="ECO:0000256" key="13">
    <source>
        <dbReference type="ARBA" id="ARBA00022840"/>
    </source>
</evidence>
<dbReference type="EMBL" id="LJIJ01000068">
    <property type="protein sequence ID" value="ODN03573.1"/>
    <property type="molecule type" value="Genomic_DNA"/>
</dbReference>
<dbReference type="SMART" id="SM00487">
    <property type="entry name" value="DEXDc"/>
    <property type="match status" value="1"/>
</dbReference>
<dbReference type="Gene3D" id="3.40.50.300">
    <property type="entry name" value="P-loop containing nucleotide triphosphate hydrolases"/>
    <property type="match status" value="2"/>
</dbReference>
<keyword evidence="9" id="KW-0227">DNA damage</keyword>
<organism evidence="24 25">
    <name type="scientific">Orchesella cincta</name>
    <name type="common">Springtail</name>
    <name type="synonym">Podura cincta</name>
    <dbReference type="NCBI Taxonomy" id="48709"/>
    <lineage>
        <taxon>Eukaryota</taxon>
        <taxon>Metazoa</taxon>
        <taxon>Ecdysozoa</taxon>
        <taxon>Arthropoda</taxon>
        <taxon>Hexapoda</taxon>
        <taxon>Collembola</taxon>
        <taxon>Entomobryomorpha</taxon>
        <taxon>Entomobryoidea</taxon>
        <taxon>Orchesellidae</taxon>
        <taxon>Orchesellinae</taxon>
        <taxon>Orchesella</taxon>
    </lineage>
</organism>
<evidence type="ECO:0000256" key="14">
    <source>
        <dbReference type="ARBA" id="ARBA00023125"/>
    </source>
</evidence>
<evidence type="ECO:0000313" key="24">
    <source>
        <dbReference type="EMBL" id="ODN03573.1"/>
    </source>
</evidence>
<dbReference type="NCBIfam" id="TIGR00614">
    <property type="entry name" value="recQ_fam"/>
    <property type="match status" value="1"/>
</dbReference>
<evidence type="ECO:0000256" key="4">
    <source>
        <dbReference type="ARBA" id="ARBA00022553"/>
    </source>
</evidence>
<evidence type="ECO:0000256" key="18">
    <source>
        <dbReference type="ARBA" id="ARBA00023306"/>
    </source>
</evidence>
<dbReference type="InterPro" id="IPR004589">
    <property type="entry name" value="DNA_helicase_ATP-dep_RecQ"/>
</dbReference>
<evidence type="ECO:0000256" key="2">
    <source>
        <dbReference type="ARBA" id="ARBA00004642"/>
    </source>
</evidence>
<evidence type="ECO:0000313" key="25">
    <source>
        <dbReference type="Proteomes" id="UP000094527"/>
    </source>
</evidence>
<dbReference type="GO" id="GO:0003677">
    <property type="term" value="F:DNA binding"/>
    <property type="evidence" value="ECO:0007669"/>
    <property type="project" value="UniProtKB-KW"/>
</dbReference>
<evidence type="ECO:0000256" key="3">
    <source>
        <dbReference type="ARBA" id="ARBA00005446"/>
    </source>
</evidence>
<reference evidence="24 25" key="1">
    <citation type="journal article" date="2016" name="Genome Biol. Evol.">
        <title>Gene Family Evolution Reflects Adaptation to Soil Environmental Stressors in the Genome of the Collembolan Orchesella cincta.</title>
        <authorList>
            <person name="Faddeeva-Vakhrusheva A."/>
            <person name="Derks M.F."/>
            <person name="Anvar S.Y."/>
            <person name="Agamennone V."/>
            <person name="Suring W."/>
            <person name="Smit S."/>
            <person name="van Straalen N.M."/>
            <person name="Roelofs D."/>
        </authorList>
    </citation>
    <scope>NUCLEOTIDE SEQUENCE [LARGE SCALE GENOMIC DNA]</scope>
    <source>
        <tissue evidence="24">Mixed pool</tissue>
    </source>
</reference>
<evidence type="ECO:0000256" key="9">
    <source>
        <dbReference type="ARBA" id="ARBA00022763"/>
    </source>
</evidence>
<dbReference type="GO" id="GO:0000724">
    <property type="term" value="P:double-strand break repair via homologous recombination"/>
    <property type="evidence" value="ECO:0007669"/>
    <property type="project" value="TreeGrafter"/>
</dbReference>
<dbReference type="PANTHER" id="PTHR13710:SF152">
    <property type="entry name" value="ATP-DEPENDENT DNA HELICASE Q5"/>
    <property type="match status" value="1"/>
</dbReference>
<evidence type="ECO:0000256" key="1">
    <source>
        <dbReference type="ARBA" id="ARBA00001947"/>
    </source>
</evidence>
<dbReference type="GO" id="GO:0016887">
    <property type="term" value="F:ATP hydrolysis activity"/>
    <property type="evidence" value="ECO:0007669"/>
    <property type="project" value="RHEA"/>
</dbReference>
<dbReference type="Pfam" id="PF16124">
    <property type="entry name" value="RecQ_Zn_bind"/>
    <property type="match status" value="1"/>
</dbReference>
<dbReference type="GO" id="GO:0006260">
    <property type="term" value="P:DNA replication"/>
    <property type="evidence" value="ECO:0007669"/>
    <property type="project" value="UniProtKB-KW"/>
</dbReference>
<dbReference type="InterPro" id="IPR011545">
    <property type="entry name" value="DEAD/DEAH_box_helicase_dom"/>
</dbReference>
<dbReference type="InterPro" id="IPR027417">
    <property type="entry name" value="P-loop_NTPase"/>
</dbReference>
<dbReference type="Proteomes" id="UP000094527">
    <property type="component" value="Unassembled WGS sequence"/>
</dbReference>
<keyword evidence="15" id="KW-0234">DNA repair</keyword>
<dbReference type="InterPro" id="IPR014001">
    <property type="entry name" value="Helicase_ATP-bd"/>
</dbReference>
<keyword evidence="13 21" id="KW-0067">ATP-binding</keyword>
<evidence type="ECO:0000256" key="6">
    <source>
        <dbReference type="ARBA" id="ARBA00022705"/>
    </source>
</evidence>
<keyword evidence="18" id="KW-0131">Cell cycle</keyword>
<evidence type="ECO:0000256" key="19">
    <source>
        <dbReference type="ARBA" id="ARBA00034617"/>
    </source>
</evidence>
<protein>
    <recommendedName>
        <fullName evidence="21">ATP-dependent DNA helicase</fullName>
        <ecNumber evidence="21">5.6.2.4</ecNumber>
    </recommendedName>
</protein>
<dbReference type="AlphaFoldDB" id="A0A1D2NE96"/>
<keyword evidence="4" id="KW-0597">Phosphoprotein</keyword>
<dbReference type="SMART" id="SM00490">
    <property type="entry name" value="HELICc"/>
    <property type="match status" value="1"/>
</dbReference>
<keyword evidence="12" id="KW-0862">Zinc</keyword>
<dbReference type="InterPro" id="IPR002464">
    <property type="entry name" value="DNA/RNA_helicase_DEAH_CS"/>
</dbReference>
<dbReference type="PROSITE" id="PS51194">
    <property type="entry name" value="HELICASE_CTER"/>
    <property type="match status" value="1"/>
</dbReference>
<keyword evidence="17 21" id="KW-0539">Nucleus</keyword>
<dbReference type="PANTHER" id="PTHR13710">
    <property type="entry name" value="DNA HELICASE RECQ FAMILY MEMBER"/>
    <property type="match status" value="1"/>
</dbReference>
<dbReference type="FunFam" id="3.40.50.300:FF:000444">
    <property type="entry name" value="ATP-dependent DNA helicase"/>
    <property type="match status" value="1"/>
</dbReference>
<evidence type="ECO:0000256" key="17">
    <source>
        <dbReference type="ARBA" id="ARBA00023242"/>
    </source>
</evidence>
<feature type="domain" description="Helicase ATP-binding" evidence="22">
    <location>
        <begin position="53"/>
        <end position="228"/>
    </location>
</feature>
<dbReference type="OrthoDB" id="10261556at2759"/>
<dbReference type="GO" id="GO:0009378">
    <property type="term" value="F:four-way junction helicase activity"/>
    <property type="evidence" value="ECO:0007669"/>
    <property type="project" value="TreeGrafter"/>
</dbReference>
<keyword evidence="25" id="KW-1185">Reference proteome</keyword>
<dbReference type="GO" id="GO:0010605">
    <property type="term" value="P:negative regulation of macromolecule metabolic process"/>
    <property type="evidence" value="ECO:0007669"/>
    <property type="project" value="UniProtKB-ARBA"/>
</dbReference>
<dbReference type="GO" id="GO:0005694">
    <property type="term" value="C:chromosome"/>
    <property type="evidence" value="ECO:0007669"/>
    <property type="project" value="TreeGrafter"/>
</dbReference>
<dbReference type="GO" id="GO:0046872">
    <property type="term" value="F:metal ion binding"/>
    <property type="evidence" value="ECO:0007669"/>
    <property type="project" value="UniProtKB-KW"/>
</dbReference>
<dbReference type="FunFam" id="3.40.50.300:FF:000614">
    <property type="entry name" value="ATP-dependent DNA helicase"/>
    <property type="match status" value="1"/>
</dbReference>